<dbReference type="PROSITE" id="PS50887">
    <property type="entry name" value="GGDEF"/>
    <property type="match status" value="1"/>
</dbReference>
<dbReference type="InterPro" id="IPR043128">
    <property type="entry name" value="Rev_trsase/Diguanyl_cyclase"/>
</dbReference>
<dbReference type="Proteomes" id="UP000265715">
    <property type="component" value="Unassembled WGS sequence"/>
</dbReference>
<dbReference type="PANTHER" id="PTHR45138">
    <property type="entry name" value="REGULATORY COMPONENTS OF SENSORY TRANSDUCTION SYSTEM"/>
    <property type="match status" value="1"/>
</dbReference>
<dbReference type="GO" id="GO:1902201">
    <property type="term" value="P:negative regulation of bacterial-type flagellum-dependent cell motility"/>
    <property type="evidence" value="ECO:0007669"/>
    <property type="project" value="TreeGrafter"/>
</dbReference>
<keyword evidence="1" id="KW-0472">Membrane</keyword>
<gene>
    <name evidence="3" type="primary">cph2_1</name>
    <name evidence="3" type="ORF">Mterra_02013</name>
</gene>
<sequence length="313" mass="34485">MTPDHREDRFLISCIALTLLLFVVDVVLPRSVAWGALYSIVILMSLRLNNPRLTLLLTGMCVLLMVPSYFAAPDSYSPTWAAIANRLMAMGLLLLTALLGLSLLEANHRILSTQRKLEEANRELEHRAASDGLTGVANRRHFDERLAQELQRAQREGEPVSLLLVDVDHFKRYNDTLGHLAGDECLVQIAQILQANVRRSTDVVSRYGGEEFAVILPNTDPTGAWERAEAIRLAVREAQIPCGLPEEGCVTVSVGCGTVWPSLDSALPKTVIDLADQALYRAKRSGRDRVELEPQAHPAPGPLNCSVCLTHPD</sequence>
<dbReference type="RefSeq" id="WP_119315108.1">
    <property type="nucleotide sequence ID" value="NZ_QXDL01000076.1"/>
</dbReference>
<dbReference type="GO" id="GO:0052621">
    <property type="term" value="F:diguanylate cyclase activity"/>
    <property type="evidence" value="ECO:0007669"/>
    <property type="project" value="TreeGrafter"/>
</dbReference>
<organism evidence="3 4">
    <name type="scientific">Calidithermus terrae</name>
    <dbReference type="NCBI Taxonomy" id="1408545"/>
    <lineage>
        <taxon>Bacteria</taxon>
        <taxon>Thermotogati</taxon>
        <taxon>Deinococcota</taxon>
        <taxon>Deinococci</taxon>
        <taxon>Thermales</taxon>
        <taxon>Thermaceae</taxon>
        <taxon>Calidithermus</taxon>
    </lineage>
</organism>
<keyword evidence="1" id="KW-1133">Transmembrane helix</keyword>
<evidence type="ECO:0000259" key="2">
    <source>
        <dbReference type="PROSITE" id="PS50887"/>
    </source>
</evidence>
<dbReference type="GO" id="GO:0005886">
    <property type="term" value="C:plasma membrane"/>
    <property type="evidence" value="ECO:0007669"/>
    <property type="project" value="TreeGrafter"/>
</dbReference>
<dbReference type="SUPFAM" id="SSF55073">
    <property type="entry name" value="Nucleotide cyclase"/>
    <property type="match status" value="1"/>
</dbReference>
<feature type="transmembrane region" description="Helical" evidence="1">
    <location>
        <begin position="53"/>
        <end position="72"/>
    </location>
</feature>
<name>A0A399ELL0_9DEIN</name>
<feature type="domain" description="GGDEF" evidence="2">
    <location>
        <begin position="158"/>
        <end position="295"/>
    </location>
</feature>
<dbReference type="CDD" id="cd01949">
    <property type="entry name" value="GGDEF"/>
    <property type="match status" value="1"/>
</dbReference>
<feature type="transmembrane region" description="Helical" evidence="1">
    <location>
        <begin position="84"/>
        <end position="104"/>
    </location>
</feature>
<dbReference type="AlphaFoldDB" id="A0A399ELL0"/>
<dbReference type="FunFam" id="3.30.70.270:FF:000001">
    <property type="entry name" value="Diguanylate cyclase domain protein"/>
    <property type="match status" value="1"/>
</dbReference>
<dbReference type="PANTHER" id="PTHR45138:SF9">
    <property type="entry name" value="DIGUANYLATE CYCLASE DGCM-RELATED"/>
    <property type="match status" value="1"/>
</dbReference>
<keyword evidence="4" id="KW-1185">Reference proteome</keyword>
<dbReference type="NCBIfam" id="TIGR00254">
    <property type="entry name" value="GGDEF"/>
    <property type="match status" value="1"/>
</dbReference>
<dbReference type="SMART" id="SM00267">
    <property type="entry name" value="GGDEF"/>
    <property type="match status" value="1"/>
</dbReference>
<dbReference type="Pfam" id="PF00990">
    <property type="entry name" value="GGDEF"/>
    <property type="match status" value="1"/>
</dbReference>
<evidence type="ECO:0000313" key="4">
    <source>
        <dbReference type="Proteomes" id="UP000265715"/>
    </source>
</evidence>
<dbReference type="InterPro" id="IPR029787">
    <property type="entry name" value="Nucleotide_cyclase"/>
</dbReference>
<accession>A0A399ELL0</accession>
<dbReference type="InterPro" id="IPR000160">
    <property type="entry name" value="GGDEF_dom"/>
</dbReference>
<comment type="caution">
    <text evidence="3">The sequence shown here is derived from an EMBL/GenBank/DDBJ whole genome shotgun (WGS) entry which is preliminary data.</text>
</comment>
<proteinExistence type="predicted"/>
<dbReference type="GO" id="GO:0043709">
    <property type="term" value="P:cell adhesion involved in single-species biofilm formation"/>
    <property type="evidence" value="ECO:0007669"/>
    <property type="project" value="TreeGrafter"/>
</dbReference>
<dbReference type="EMBL" id="QXDL01000076">
    <property type="protein sequence ID" value="RIH84290.1"/>
    <property type="molecule type" value="Genomic_DNA"/>
</dbReference>
<protein>
    <submittedName>
        <fullName evidence="3">Phytochrome-like protein cph2</fullName>
    </submittedName>
</protein>
<dbReference type="OrthoDB" id="453368at2"/>
<keyword evidence="1" id="KW-0812">Transmembrane</keyword>
<reference evidence="3 4" key="1">
    <citation type="submission" date="2018-08" db="EMBL/GenBank/DDBJ databases">
        <title>Meiothermus terrae DSM 26712 genome sequencing project.</title>
        <authorList>
            <person name="Da Costa M.S."/>
            <person name="Albuquerque L."/>
            <person name="Raposo P."/>
            <person name="Froufe H.J.C."/>
            <person name="Barroso C.S."/>
            <person name="Egas C."/>
        </authorList>
    </citation>
    <scope>NUCLEOTIDE SEQUENCE [LARGE SCALE GENOMIC DNA]</scope>
    <source>
        <strain evidence="3 4">DSM 26712</strain>
    </source>
</reference>
<dbReference type="Gene3D" id="3.30.70.270">
    <property type="match status" value="1"/>
</dbReference>
<evidence type="ECO:0000256" key="1">
    <source>
        <dbReference type="SAM" id="Phobius"/>
    </source>
</evidence>
<dbReference type="InterPro" id="IPR050469">
    <property type="entry name" value="Diguanylate_Cyclase"/>
</dbReference>
<evidence type="ECO:0000313" key="3">
    <source>
        <dbReference type="EMBL" id="RIH84290.1"/>
    </source>
</evidence>